<sequence length="158" mass="17484">MLQVLPFLPGFCYQQSRSSFGARNFVPQSAVVESRSEINHWTPAHNQLSMLLRTPAELTHADIKIIVTELLFQKLIQVILTQPVRFESIPGPWHLDQAVAVGAPACAVLAAGFVCRWIWPAGVRRAGFMRADFLWRQAPVDEAATSIVFGLELSCVAA</sequence>
<accession>A0A6A5VLW9</accession>
<proteinExistence type="predicted"/>
<dbReference type="AlphaFoldDB" id="A0A6A5VLW9"/>
<dbReference type="EMBL" id="ML976660">
    <property type="protein sequence ID" value="KAF1978304.1"/>
    <property type="molecule type" value="Genomic_DNA"/>
</dbReference>
<evidence type="ECO:0000313" key="1">
    <source>
        <dbReference type="EMBL" id="KAF1978304.1"/>
    </source>
</evidence>
<name>A0A6A5VLW9_9PLEO</name>
<organism evidence="1 2">
    <name type="scientific">Bimuria novae-zelandiae CBS 107.79</name>
    <dbReference type="NCBI Taxonomy" id="1447943"/>
    <lineage>
        <taxon>Eukaryota</taxon>
        <taxon>Fungi</taxon>
        <taxon>Dikarya</taxon>
        <taxon>Ascomycota</taxon>
        <taxon>Pezizomycotina</taxon>
        <taxon>Dothideomycetes</taxon>
        <taxon>Pleosporomycetidae</taxon>
        <taxon>Pleosporales</taxon>
        <taxon>Massarineae</taxon>
        <taxon>Didymosphaeriaceae</taxon>
        <taxon>Bimuria</taxon>
    </lineage>
</organism>
<gene>
    <name evidence="1" type="ORF">BU23DRAFT_221249</name>
</gene>
<protein>
    <submittedName>
        <fullName evidence="1">Uncharacterized protein</fullName>
    </submittedName>
</protein>
<dbReference type="Proteomes" id="UP000800036">
    <property type="component" value="Unassembled WGS sequence"/>
</dbReference>
<evidence type="ECO:0000313" key="2">
    <source>
        <dbReference type="Proteomes" id="UP000800036"/>
    </source>
</evidence>
<keyword evidence="2" id="KW-1185">Reference proteome</keyword>
<reference evidence="1" key="1">
    <citation type="journal article" date="2020" name="Stud. Mycol.">
        <title>101 Dothideomycetes genomes: a test case for predicting lifestyles and emergence of pathogens.</title>
        <authorList>
            <person name="Haridas S."/>
            <person name="Albert R."/>
            <person name="Binder M."/>
            <person name="Bloem J."/>
            <person name="Labutti K."/>
            <person name="Salamov A."/>
            <person name="Andreopoulos B."/>
            <person name="Baker S."/>
            <person name="Barry K."/>
            <person name="Bills G."/>
            <person name="Bluhm B."/>
            <person name="Cannon C."/>
            <person name="Castanera R."/>
            <person name="Culley D."/>
            <person name="Daum C."/>
            <person name="Ezra D."/>
            <person name="Gonzalez J."/>
            <person name="Henrissat B."/>
            <person name="Kuo A."/>
            <person name="Liang C."/>
            <person name="Lipzen A."/>
            <person name="Lutzoni F."/>
            <person name="Magnuson J."/>
            <person name="Mondo S."/>
            <person name="Nolan M."/>
            <person name="Ohm R."/>
            <person name="Pangilinan J."/>
            <person name="Park H.-J."/>
            <person name="Ramirez L."/>
            <person name="Alfaro M."/>
            <person name="Sun H."/>
            <person name="Tritt A."/>
            <person name="Yoshinaga Y."/>
            <person name="Zwiers L.-H."/>
            <person name="Turgeon B."/>
            <person name="Goodwin S."/>
            <person name="Spatafora J."/>
            <person name="Crous P."/>
            <person name="Grigoriev I."/>
        </authorList>
    </citation>
    <scope>NUCLEOTIDE SEQUENCE</scope>
    <source>
        <strain evidence="1">CBS 107.79</strain>
    </source>
</reference>